<evidence type="ECO:0000313" key="3">
    <source>
        <dbReference type="Proteomes" id="UP000321793"/>
    </source>
</evidence>
<name>A0A512SYN6_9MICO</name>
<feature type="compositionally biased region" description="Gly residues" evidence="1">
    <location>
        <begin position="21"/>
        <end position="32"/>
    </location>
</feature>
<dbReference type="EMBL" id="BKBA01000003">
    <property type="protein sequence ID" value="GEQ13073.1"/>
    <property type="molecule type" value="Genomic_DNA"/>
</dbReference>
<dbReference type="Proteomes" id="UP000321793">
    <property type="component" value="Unassembled WGS sequence"/>
</dbReference>
<sequence>MDVDHPGQPEGVEPGAHQRGLVGGQQDGGGRHTGIVPEPRGRSEIAADPQRAPAPFTSTHPAREDLP</sequence>
<evidence type="ECO:0000313" key="2">
    <source>
        <dbReference type="EMBL" id="GEQ13073.1"/>
    </source>
</evidence>
<reference evidence="2 3" key="1">
    <citation type="submission" date="2019-07" db="EMBL/GenBank/DDBJ databases">
        <title>Whole genome shotgun sequence of Knoellia locipacati NBRC 109775.</title>
        <authorList>
            <person name="Hosoyama A."/>
            <person name="Uohara A."/>
            <person name="Ohji S."/>
            <person name="Ichikawa N."/>
        </authorList>
    </citation>
    <scope>NUCLEOTIDE SEQUENCE [LARGE SCALE GENOMIC DNA]</scope>
    <source>
        <strain evidence="2 3">NBRC 109775</strain>
    </source>
</reference>
<dbReference type="AlphaFoldDB" id="A0A512SYN6"/>
<keyword evidence="3" id="KW-1185">Reference proteome</keyword>
<accession>A0A512SYN6</accession>
<feature type="region of interest" description="Disordered" evidence="1">
    <location>
        <begin position="1"/>
        <end position="67"/>
    </location>
</feature>
<proteinExistence type="predicted"/>
<protein>
    <submittedName>
        <fullName evidence="2">Uncharacterized protein</fullName>
    </submittedName>
</protein>
<organism evidence="2 3">
    <name type="scientific">Knoellia locipacati</name>
    <dbReference type="NCBI Taxonomy" id="882824"/>
    <lineage>
        <taxon>Bacteria</taxon>
        <taxon>Bacillati</taxon>
        <taxon>Actinomycetota</taxon>
        <taxon>Actinomycetes</taxon>
        <taxon>Micrococcales</taxon>
        <taxon>Intrasporangiaceae</taxon>
        <taxon>Knoellia</taxon>
    </lineage>
</organism>
<gene>
    <name evidence="2" type="ORF">KLO01_11200</name>
</gene>
<comment type="caution">
    <text evidence="2">The sequence shown here is derived from an EMBL/GenBank/DDBJ whole genome shotgun (WGS) entry which is preliminary data.</text>
</comment>
<evidence type="ECO:0000256" key="1">
    <source>
        <dbReference type="SAM" id="MobiDB-lite"/>
    </source>
</evidence>